<reference evidence="2 3" key="1">
    <citation type="submission" date="2024-04" db="EMBL/GenBank/DDBJ databases">
        <authorList>
            <person name="Fracassetti M."/>
        </authorList>
    </citation>
    <scope>NUCLEOTIDE SEQUENCE [LARGE SCALE GENOMIC DNA]</scope>
</reference>
<feature type="region of interest" description="Disordered" evidence="1">
    <location>
        <begin position="1"/>
        <end position="21"/>
    </location>
</feature>
<name>A0AAV2G3T0_9ROSI</name>
<feature type="region of interest" description="Disordered" evidence="1">
    <location>
        <begin position="67"/>
        <end position="98"/>
    </location>
</feature>
<organism evidence="2 3">
    <name type="scientific">Linum trigynum</name>
    <dbReference type="NCBI Taxonomy" id="586398"/>
    <lineage>
        <taxon>Eukaryota</taxon>
        <taxon>Viridiplantae</taxon>
        <taxon>Streptophyta</taxon>
        <taxon>Embryophyta</taxon>
        <taxon>Tracheophyta</taxon>
        <taxon>Spermatophyta</taxon>
        <taxon>Magnoliopsida</taxon>
        <taxon>eudicotyledons</taxon>
        <taxon>Gunneridae</taxon>
        <taxon>Pentapetalae</taxon>
        <taxon>rosids</taxon>
        <taxon>fabids</taxon>
        <taxon>Malpighiales</taxon>
        <taxon>Linaceae</taxon>
        <taxon>Linum</taxon>
    </lineage>
</organism>
<feature type="compositionally biased region" description="Basic and acidic residues" evidence="1">
    <location>
        <begin position="1"/>
        <end position="12"/>
    </location>
</feature>
<dbReference type="Proteomes" id="UP001497516">
    <property type="component" value="Chromosome 8"/>
</dbReference>
<dbReference type="AlphaFoldDB" id="A0AAV2G3T0"/>
<evidence type="ECO:0000313" key="2">
    <source>
        <dbReference type="EMBL" id="CAL1405196.1"/>
    </source>
</evidence>
<evidence type="ECO:0000256" key="1">
    <source>
        <dbReference type="SAM" id="MobiDB-lite"/>
    </source>
</evidence>
<feature type="region of interest" description="Disordered" evidence="1">
    <location>
        <begin position="125"/>
        <end position="145"/>
    </location>
</feature>
<proteinExistence type="predicted"/>
<evidence type="ECO:0000313" key="3">
    <source>
        <dbReference type="Proteomes" id="UP001497516"/>
    </source>
</evidence>
<feature type="compositionally biased region" description="Basic and acidic residues" evidence="1">
    <location>
        <begin position="73"/>
        <end position="91"/>
    </location>
</feature>
<dbReference type="EMBL" id="OZ034821">
    <property type="protein sequence ID" value="CAL1405196.1"/>
    <property type="molecule type" value="Genomic_DNA"/>
</dbReference>
<sequence>MEGDEMQGRLLERSLSGSSFGTEGDEMLAGWSLGVVELTGGGRDGTQLRVEASCSWVATGRRLAAGSRRHVAERRERTATPRRPATREGRSPSRWSETPSMARWSESLRWAMPRIAMEGFHFTLEGEGGGRRQNEERLYPTSNPTDREQKLAWAGVSGPRGHGLVCPWAGLILSL</sequence>
<keyword evidence="3" id="KW-1185">Reference proteome</keyword>
<feature type="compositionally biased region" description="Basic and acidic residues" evidence="1">
    <location>
        <begin position="128"/>
        <end position="138"/>
    </location>
</feature>
<gene>
    <name evidence="2" type="ORF">LTRI10_LOCUS44997</name>
</gene>
<accession>A0AAV2G3T0</accession>
<protein>
    <submittedName>
        <fullName evidence="2">Uncharacterized protein</fullName>
    </submittedName>
</protein>